<organism evidence="1 2">
    <name type="scientific">Lithospermum erythrorhizon</name>
    <name type="common">Purple gromwell</name>
    <name type="synonym">Lithospermum officinale var. erythrorhizon</name>
    <dbReference type="NCBI Taxonomy" id="34254"/>
    <lineage>
        <taxon>Eukaryota</taxon>
        <taxon>Viridiplantae</taxon>
        <taxon>Streptophyta</taxon>
        <taxon>Embryophyta</taxon>
        <taxon>Tracheophyta</taxon>
        <taxon>Spermatophyta</taxon>
        <taxon>Magnoliopsida</taxon>
        <taxon>eudicotyledons</taxon>
        <taxon>Gunneridae</taxon>
        <taxon>Pentapetalae</taxon>
        <taxon>asterids</taxon>
        <taxon>lamiids</taxon>
        <taxon>Boraginales</taxon>
        <taxon>Boraginaceae</taxon>
        <taxon>Boraginoideae</taxon>
        <taxon>Lithospermeae</taxon>
        <taxon>Lithospermum</taxon>
    </lineage>
</organism>
<evidence type="ECO:0000313" key="1">
    <source>
        <dbReference type="EMBL" id="GAA0174676.1"/>
    </source>
</evidence>
<sequence>MTISRINNMKRLRERFPIMNPIIIWLFNNSQVKDVRNSISKKSLYLADNPVLFNAFPWGRMIYDHLLKEWAHNCMLYDAKTSGSHVHLNLYNSVHLCYLLQGFMVHGHIIP</sequence>
<reference evidence="1 2" key="1">
    <citation type="submission" date="2024-01" db="EMBL/GenBank/DDBJ databases">
        <title>The complete chloroplast genome sequence of Lithospermum erythrorhizon: insights into the phylogenetic relationship among Boraginaceae species and the maternal lineages of purple gromwells.</title>
        <authorList>
            <person name="Okada T."/>
            <person name="Watanabe K."/>
        </authorList>
    </citation>
    <scope>NUCLEOTIDE SEQUENCE [LARGE SCALE GENOMIC DNA]</scope>
</reference>
<dbReference type="AlphaFoldDB" id="A0AAV3RH32"/>
<dbReference type="Proteomes" id="UP001454036">
    <property type="component" value="Unassembled WGS sequence"/>
</dbReference>
<accession>A0AAV3RH32</accession>
<evidence type="ECO:0008006" key="3">
    <source>
        <dbReference type="Google" id="ProtNLM"/>
    </source>
</evidence>
<evidence type="ECO:0000313" key="2">
    <source>
        <dbReference type="Proteomes" id="UP001454036"/>
    </source>
</evidence>
<keyword evidence="2" id="KW-1185">Reference proteome</keyword>
<gene>
    <name evidence="1" type="ORF">LIER_41766</name>
</gene>
<dbReference type="EMBL" id="BAABME010026864">
    <property type="protein sequence ID" value="GAA0174676.1"/>
    <property type="molecule type" value="Genomic_DNA"/>
</dbReference>
<comment type="caution">
    <text evidence="1">The sequence shown here is derived from an EMBL/GenBank/DDBJ whole genome shotgun (WGS) entry which is preliminary data.</text>
</comment>
<protein>
    <recommendedName>
        <fullName evidence="3">DUF1985 domain-containing protein</fullName>
    </recommendedName>
</protein>
<proteinExistence type="predicted"/>
<name>A0AAV3RH32_LITER</name>